<dbReference type="InterPro" id="IPR032466">
    <property type="entry name" value="Metal_Hydrolase"/>
</dbReference>
<dbReference type="RefSeq" id="WP_198681693.1">
    <property type="nucleotide sequence ID" value="NZ_SHKR01000012.1"/>
</dbReference>
<organism evidence="3 4">
    <name type="scientific">Kribbella rubisoli</name>
    <dbReference type="NCBI Taxonomy" id="3075929"/>
    <lineage>
        <taxon>Bacteria</taxon>
        <taxon>Bacillati</taxon>
        <taxon>Actinomycetota</taxon>
        <taxon>Actinomycetes</taxon>
        <taxon>Propionibacteriales</taxon>
        <taxon>Kribbellaceae</taxon>
        <taxon>Kribbella</taxon>
    </lineage>
</organism>
<evidence type="ECO:0000256" key="1">
    <source>
        <dbReference type="ARBA" id="ARBA00038310"/>
    </source>
</evidence>
<dbReference type="SUPFAM" id="SSF51556">
    <property type="entry name" value="Metallo-dependent hydrolases"/>
    <property type="match status" value="1"/>
</dbReference>
<dbReference type="PANTHER" id="PTHR43569:SF2">
    <property type="entry name" value="AMIDOHYDROLASE-RELATED DOMAIN-CONTAINING PROTEIN"/>
    <property type="match status" value="1"/>
</dbReference>
<sequence>MSVRIDAHVHLWDRALDPQDWIDPETMAPIARDFGSSDLKAMLASTGLDRAVVVQSSNSVAESVRLAHLDPSVVAGLVGWVDLTTDVGAQLDLIRRDATVPLVGVRHLAHIDPDPDWLVREDVALGLGVLDREGLCFDFVVRDWQLPQAAVVSGRHEGMSFVLDHLGGPPVPGADTRAWAAGLRELARRPNVAAKVSGLVSGLTPGSWRAEDLADRVRIALEAFGPERLLYGSDWPLVELGGGAVAWKAAVDSLLGELSAAERARVFGSNAADLYCCR</sequence>
<dbReference type="EMBL" id="SHKR01000012">
    <property type="protein sequence ID" value="RZU16248.1"/>
    <property type="molecule type" value="Genomic_DNA"/>
</dbReference>
<protein>
    <submittedName>
        <fullName evidence="3">L-fuconolactonase</fullName>
    </submittedName>
</protein>
<evidence type="ECO:0000313" key="3">
    <source>
        <dbReference type="EMBL" id="RZU16248.1"/>
    </source>
</evidence>
<accession>A0A4Q7X0W2</accession>
<evidence type="ECO:0000313" key="4">
    <source>
        <dbReference type="Proteomes" id="UP000292027"/>
    </source>
</evidence>
<reference evidence="3 4" key="1">
    <citation type="journal article" date="2015" name="Stand. Genomic Sci.">
        <title>Genomic Encyclopedia of Bacterial and Archaeal Type Strains, Phase III: the genomes of soil and plant-associated and newly described type strains.</title>
        <authorList>
            <person name="Whitman W.B."/>
            <person name="Woyke T."/>
            <person name="Klenk H.P."/>
            <person name="Zhou Y."/>
            <person name="Lilburn T.G."/>
            <person name="Beck B.J."/>
            <person name="De Vos P."/>
            <person name="Vandamme P."/>
            <person name="Eisen J.A."/>
            <person name="Garrity G."/>
            <person name="Hugenholtz P."/>
            <person name="Kyrpides N.C."/>
        </authorList>
    </citation>
    <scope>NUCLEOTIDE SEQUENCE [LARGE SCALE GENOMIC DNA]</scope>
    <source>
        <strain evidence="3 4">VKM Ac-2540</strain>
    </source>
</reference>
<dbReference type="Gene3D" id="3.20.20.140">
    <property type="entry name" value="Metal-dependent hydrolases"/>
    <property type="match status" value="1"/>
</dbReference>
<dbReference type="AlphaFoldDB" id="A0A4Q7X0W2"/>
<dbReference type="GO" id="GO:0016787">
    <property type="term" value="F:hydrolase activity"/>
    <property type="evidence" value="ECO:0007669"/>
    <property type="project" value="InterPro"/>
</dbReference>
<feature type="domain" description="Amidohydrolase-related" evidence="2">
    <location>
        <begin position="5"/>
        <end position="275"/>
    </location>
</feature>
<keyword evidence="4" id="KW-1185">Reference proteome</keyword>
<dbReference type="InterPro" id="IPR006680">
    <property type="entry name" value="Amidohydro-rel"/>
</dbReference>
<proteinExistence type="inferred from homology"/>
<dbReference type="Pfam" id="PF04909">
    <property type="entry name" value="Amidohydro_2"/>
    <property type="match status" value="1"/>
</dbReference>
<evidence type="ECO:0000259" key="2">
    <source>
        <dbReference type="Pfam" id="PF04909"/>
    </source>
</evidence>
<gene>
    <name evidence="3" type="ORF">EV645_3800</name>
</gene>
<dbReference type="InterPro" id="IPR052350">
    <property type="entry name" value="Metallo-dep_Lactonases"/>
</dbReference>
<name>A0A4Q7X0W2_9ACTN</name>
<dbReference type="Proteomes" id="UP000292027">
    <property type="component" value="Unassembled WGS sequence"/>
</dbReference>
<dbReference type="PANTHER" id="PTHR43569">
    <property type="entry name" value="AMIDOHYDROLASE"/>
    <property type="match status" value="1"/>
</dbReference>
<comment type="caution">
    <text evidence="3">The sequence shown here is derived from an EMBL/GenBank/DDBJ whole genome shotgun (WGS) entry which is preliminary data.</text>
</comment>
<comment type="similarity">
    <text evidence="1">Belongs to the metallo-dependent hydrolases superfamily.</text>
</comment>